<feature type="coiled-coil region" evidence="2">
    <location>
        <begin position="210"/>
        <end position="237"/>
    </location>
</feature>
<accession>A0A7M7T5S4</accession>
<feature type="region of interest" description="Disordered" evidence="3">
    <location>
        <begin position="487"/>
        <end position="518"/>
    </location>
</feature>
<reference evidence="5" key="1">
    <citation type="submission" date="2015-02" db="EMBL/GenBank/DDBJ databases">
        <title>Genome sequencing for Strongylocentrotus purpuratus.</title>
        <authorList>
            <person name="Murali S."/>
            <person name="Liu Y."/>
            <person name="Vee V."/>
            <person name="English A."/>
            <person name="Wang M."/>
            <person name="Skinner E."/>
            <person name="Han Y."/>
            <person name="Muzny D.M."/>
            <person name="Worley K.C."/>
            <person name="Gibbs R.A."/>
        </authorList>
    </citation>
    <scope>NUCLEOTIDE SEQUENCE</scope>
</reference>
<dbReference type="Pfam" id="PF13181">
    <property type="entry name" value="TPR_8"/>
    <property type="match status" value="2"/>
</dbReference>
<feature type="compositionally biased region" description="Basic and acidic residues" evidence="3">
    <location>
        <begin position="10"/>
        <end position="27"/>
    </location>
</feature>
<reference evidence="4" key="2">
    <citation type="submission" date="2021-01" db="UniProtKB">
        <authorList>
            <consortium name="EnsemblMetazoa"/>
        </authorList>
    </citation>
    <scope>IDENTIFICATION</scope>
</reference>
<dbReference type="PROSITE" id="PS50005">
    <property type="entry name" value="TPR"/>
    <property type="match status" value="1"/>
</dbReference>
<dbReference type="InParanoid" id="A0A7M7T5S4"/>
<keyword evidence="2" id="KW-0175">Coiled coil</keyword>
<evidence type="ECO:0000313" key="5">
    <source>
        <dbReference type="Proteomes" id="UP000007110"/>
    </source>
</evidence>
<evidence type="ECO:0000256" key="3">
    <source>
        <dbReference type="SAM" id="MobiDB-lite"/>
    </source>
</evidence>
<protein>
    <recommendedName>
        <fullName evidence="6">Tetratricopeptide repeat protein 23</fullName>
    </recommendedName>
</protein>
<dbReference type="SMART" id="SM00028">
    <property type="entry name" value="TPR"/>
    <property type="match status" value="3"/>
</dbReference>
<dbReference type="PANTHER" id="PTHR14485">
    <property type="entry name" value="TETRATRICOPEPTIDE REPEAT PROTEIN 23"/>
    <property type="match status" value="1"/>
</dbReference>
<dbReference type="KEGG" id="spu:752904"/>
<sequence>MSSDDSFFSDGKRSDQSSLSDHEDKPDIGGLGLKIVDIPTGSQASRSRRSHRSSSGSEQDYSDDGTQLSTQRTRETPSPRRRRRKKRTVVTLKDGSVLDLTPPEELLPECERKARYYTSKKETDKAIKEWSRYIALCRLVHGLEHWKLAEGYVFLAHAYLMLRGLPTQAQAHSETARTIMLNGLHTSESDESKSQLMGTLLLMYYVLGRALTLLKKYQEAEQNLVKAERVSQELSKLSGERESSRRVQLDIDIAIALAKLYAKQQKHALGSGFYEKAIQLTEEEYGNDSPDLIPIYQDLGRLEQSKKEHANQDKATEHFLQAHSIAVARYSGQSEEVAETAHALALAYSESATAEAETAAEQYLNESLGIRQVLFGPHHAKTISTQDDLCRLLIRTDRTDEAVSLLRTLITSKSATFGDLSAEVGEAYKLYGSILMSQGQLEKALKFFKKSYNIESTVYGPGHKKAKATQQTIDMLLQSPMLAAKEGQTRAGQLKSRPRFNATVGKTAPSGGIKSAWD</sequence>
<proteinExistence type="predicted"/>
<evidence type="ECO:0000256" key="2">
    <source>
        <dbReference type="SAM" id="Coils"/>
    </source>
</evidence>
<dbReference type="InterPro" id="IPR011990">
    <property type="entry name" value="TPR-like_helical_dom_sf"/>
</dbReference>
<name>A0A7M7T5S4_STRPU</name>
<evidence type="ECO:0000256" key="1">
    <source>
        <dbReference type="PROSITE-ProRule" id="PRU00339"/>
    </source>
</evidence>
<feature type="repeat" description="TPR" evidence="1">
    <location>
        <begin position="425"/>
        <end position="458"/>
    </location>
</feature>
<feature type="region of interest" description="Disordered" evidence="3">
    <location>
        <begin position="1"/>
        <end position="88"/>
    </location>
</feature>
<dbReference type="InterPro" id="IPR042621">
    <property type="entry name" value="TTC23/TTC23L"/>
</dbReference>
<organism evidence="4 5">
    <name type="scientific">Strongylocentrotus purpuratus</name>
    <name type="common">Purple sea urchin</name>
    <dbReference type="NCBI Taxonomy" id="7668"/>
    <lineage>
        <taxon>Eukaryota</taxon>
        <taxon>Metazoa</taxon>
        <taxon>Echinodermata</taxon>
        <taxon>Eleutherozoa</taxon>
        <taxon>Echinozoa</taxon>
        <taxon>Echinoidea</taxon>
        <taxon>Euechinoidea</taxon>
        <taxon>Echinacea</taxon>
        <taxon>Camarodonta</taxon>
        <taxon>Echinidea</taxon>
        <taxon>Strongylocentrotidae</taxon>
        <taxon>Strongylocentrotus</taxon>
    </lineage>
</organism>
<dbReference type="GeneID" id="752904"/>
<dbReference type="CTD" id="64927"/>
<keyword evidence="5" id="KW-1185">Reference proteome</keyword>
<feature type="compositionally biased region" description="Basic residues" evidence="3">
    <location>
        <begin position="79"/>
        <end position="88"/>
    </location>
</feature>
<dbReference type="Proteomes" id="UP000007110">
    <property type="component" value="Unassembled WGS sequence"/>
</dbReference>
<dbReference type="InterPro" id="IPR019734">
    <property type="entry name" value="TPR_rpt"/>
</dbReference>
<dbReference type="Gene3D" id="1.25.40.10">
    <property type="entry name" value="Tetratricopeptide repeat domain"/>
    <property type="match status" value="3"/>
</dbReference>
<evidence type="ECO:0008006" key="6">
    <source>
        <dbReference type="Google" id="ProtNLM"/>
    </source>
</evidence>
<dbReference type="AlphaFoldDB" id="A0A7M7T5S4"/>
<evidence type="ECO:0000313" key="4">
    <source>
        <dbReference type="EnsemblMetazoa" id="XP_030855978"/>
    </source>
</evidence>
<keyword evidence="1" id="KW-0802">TPR repeat</keyword>
<dbReference type="SUPFAM" id="SSF48452">
    <property type="entry name" value="TPR-like"/>
    <property type="match status" value="1"/>
</dbReference>
<dbReference type="PANTHER" id="PTHR14485:SF2">
    <property type="entry name" value="FUNGAL STAND N-TERMINAL GOODBYE DOMAIN-CONTAINING PROTEIN"/>
    <property type="match status" value="1"/>
</dbReference>
<dbReference type="OrthoDB" id="9986634at2759"/>
<dbReference type="RefSeq" id="XP_030855978.1">
    <property type="nucleotide sequence ID" value="XM_031000118.1"/>
</dbReference>
<dbReference type="EnsemblMetazoa" id="XM_031000118">
    <property type="protein sequence ID" value="XP_030855978"/>
    <property type="gene ID" value="LOC752904"/>
</dbReference>
<dbReference type="OMA" id="VYKDMAA"/>